<proteinExistence type="predicted"/>
<dbReference type="EMBL" id="CP063849">
    <property type="protein sequence ID" value="QOY87941.1"/>
    <property type="molecule type" value="Genomic_DNA"/>
</dbReference>
<evidence type="ECO:0000313" key="1">
    <source>
        <dbReference type="EMBL" id="QOY87941.1"/>
    </source>
</evidence>
<dbReference type="Proteomes" id="UP000593892">
    <property type="component" value="Chromosome"/>
</dbReference>
<protein>
    <submittedName>
        <fullName evidence="1">Pyridoxamine 5'-phosphate oxidase family protein</fullName>
    </submittedName>
</protein>
<dbReference type="PANTHER" id="PTHR34071:SF2">
    <property type="entry name" value="FLAVIN-NUCLEOTIDE-BINDING PROTEIN"/>
    <property type="match status" value="1"/>
</dbReference>
<keyword evidence="2" id="KW-1185">Reference proteome</keyword>
<dbReference type="KEGG" id="pfer:IRI77_35275"/>
<gene>
    <name evidence="1" type="ORF">IRI77_35275</name>
</gene>
<organism evidence="1 2">
    <name type="scientific">Paludibaculum fermentans</name>
    <dbReference type="NCBI Taxonomy" id="1473598"/>
    <lineage>
        <taxon>Bacteria</taxon>
        <taxon>Pseudomonadati</taxon>
        <taxon>Acidobacteriota</taxon>
        <taxon>Terriglobia</taxon>
        <taxon>Bryobacterales</taxon>
        <taxon>Bryobacteraceae</taxon>
        <taxon>Paludibaculum</taxon>
    </lineage>
</organism>
<dbReference type="RefSeq" id="WP_194449604.1">
    <property type="nucleotide sequence ID" value="NZ_CP063849.1"/>
</dbReference>
<dbReference type="Gene3D" id="2.30.110.10">
    <property type="entry name" value="Electron Transport, Fmn-binding Protein, Chain A"/>
    <property type="match status" value="1"/>
</dbReference>
<dbReference type="AlphaFoldDB" id="A0A7S7NQL5"/>
<reference evidence="1 2" key="1">
    <citation type="submission" date="2020-10" db="EMBL/GenBank/DDBJ databases">
        <title>Complete genome sequence of Paludibaculum fermentans P105T, a facultatively anaerobic acidobacterium capable of dissimilatory Fe(III) reduction.</title>
        <authorList>
            <person name="Dedysh S.N."/>
            <person name="Beletsky A.V."/>
            <person name="Kulichevskaya I.S."/>
            <person name="Mardanov A.V."/>
            <person name="Ravin N.V."/>
        </authorList>
    </citation>
    <scope>NUCLEOTIDE SEQUENCE [LARGE SCALE GENOMIC DNA]</scope>
    <source>
        <strain evidence="1 2">P105</strain>
    </source>
</reference>
<dbReference type="SUPFAM" id="SSF50475">
    <property type="entry name" value="FMN-binding split barrel"/>
    <property type="match status" value="1"/>
</dbReference>
<accession>A0A7S7NQL5</accession>
<name>A0A7S7NQL5_PALFE</name>
<dbReference type="Pfam" id="PF12900">
    <property type="entry name" value="Pyridox_ox_2"/>
    <property type="match status" value="1"/>
</dbReference>
<evidence type="ECO:0000313" key="2">
    <source>
        <dbReference type="Proteomes" id="UP000593892"/>
    </source>
</evidence>
<sequence length="191" mass="20316">MDTATPVNATIRQHPERAASAEAGDFLAAGTVAHVGFQVDGQPYVIPFSYQYDSSAPDRLYLHGGHSSHTLRALAAGAAVCVTVTMVDGLVYSRTALNHSMNYRSVVCFGRAQPIEDPEQKQAVFARMIERYFPGRTAGEHYAPATEAQLRATALLAVTIESMTAKARRGAPTGPLDGEPEALGTCGVVPL</sequence>
<dbReference type="InterPro" id="IPR024747">
    <property type="entry name" value="Pyridox_Oxase-rel"/>
</dbReference>
<dbReference type="PANTHER" id="PTHR34071">
    <property type="entry name" value="5-NITROIMIDAZOLE ANTIBIOTICS RESISTANCE PROTEIN, NIMA-FAMILY-RELATED PROTEIN-RELATED"/>
    <property type="match status" value="1"/>
</dbReference>
<dbReference type="InterPro" id="IPR012349">
    <property type="entry name" value="Split_barrel_FMN-bd"/>
</dbReference>